<feature type="transmembrane region" description="Helical" evidence="1">
    <location>
        <begin position="171"/>
        <end position="196"/>
    </location>
</feature>
<proteinExistence type="predicted"/>
<keyword evidence="3" id="KW-1185">Reference proteome</keyword>
<evidence type="ECO:0000313" key="2">
    <source>
        <dbReference type="EMBL" id="GFT97352.1"/>
    </source>
</evidence>
<feature type="transmembrane region" description="Helical" evidence="1">
    <location>
        <begin position="109"/>
        <end position="135"/>
    </location>
</feature>
<feature type="transmembrane region" description="Helical" evidence="1">
    <location>
        <begin position="265"/>
        <end position="290"/>
    </location>
</feature>
<feature type="transmembrane region" description="Helical" evidence="1">
    <location>
        <begin position="41"/>
        <end position="61"/>
    </location>
</feature>
<dbReference type="EMBL" id="BMAW01075519">
    <property type="protein sequence ID" value="GFT97352.1"/>
    <property type="molecule type" value="Genomic_DNA"/>
</dbReference>
<dbReference type="Proteomes" id="UP000887013">
    <property type="component" value="Unassembled WGS sequence"/>
</dbReference>
<comment type="caution">
    <text evidence="2">The sequence shown here is derived from an EMBL/GenBank/DDBJ whole genome shotgun (WGS) entry which is preliminary data.</text>
</comment>
<feature type="transmembrane region" description="Helical" evidence="1">
    <location>
        <begin position="67"/>
        <end position="84"/>
    </location>
</feature>
<keyword evidence="1" id="KW-0812">Transmembrane</keyword>
<dbReference type="AlphaFoldDB" id="A0A8X6U6Q8"/>
<accession>A0A8X6U6Q8</accession>
<keyword evidence="1" id="KW-0472">Membrane</keyword>
<organism evidence="2 3">
    <name type="scientific">Nephila pilipes</name>
    <name type="common">Giant wood spider</name>
    <name type="synonym">Nephila maculata</name>
    <dbReference type="NCBI Taxonomy" id="299642"/>
    <lineage>
        <taxon>Eukaryota</taxon>
        <taxon>Metazoa</taxon>
        <taxon>Ecdysozoa</taxon>
        <taxon>Arthropoda</taxon>
        <taxon>Chelicerata</taxon>
        <taxon>Arachnida</taxon>
        <taxon>Araneae</taxon>
        <taxon>Araneomorphae</taxon>
        <taxon>Entelegynae</taxon>
        <taxon>Araneoidea</taxon>
        <taxon>Nephilidae</taxon>
        <taxon>Nephila</taxon>
    </lineage>
</organism>
<evidence type="ECO:0008006" key="4">
    <source>
        <dbReference type="Google" id="ProtNLM"/>
    </source>
</evidence>
<protein>
    <recommendedName>
        <fullName evidence="4">Gustatory receptor</fullName>
    </recommendedName>
</protein>
<name>A0A8X6U6Q8_NEPPI</name>
<gene>
    <name evidence="2" type="primary">AVEN_42682_1</name>
    <name evidence="2" type="ORF">NPIL_502661</name>
</gene>
<feature type="transmembrane region" description="Helical" evidence="1">
    <location>
        <begin position="342"/>
        <end position="361"/>
    </location>
</feature>
<dbReference type="OrthoDB" id="6434452at2759"/>
<reference evidence="2" key="1">
    <citation type="submission" date="2020-08" db="EMBL/GenBank/DDBJ databases">
        <title>Multicomponent nature underlies the extraordinary mechanical properties of spider dragline silk.</title>
        <authorList>
            <person name="Kono N."/>
            <person name="Nakamura H."/>
            <person name="Mori M."/>
            <person name="Yoshida Y."/>
            <person name="Ohtoshi R."/>
            <person name="Malay A.D."/>
            <person name="Moran D.A.P."/>
            <person name="Tomita M."/>
            <person name="Numata K."/>
            <person name="Arakawa K."/>
        </authorList>
    </citation>
    <scope>NUCLEOTIDE SEQUENCE</scope>
</reference>
<evidence type="ECO:0000256" key="1">
    <source>
        <dbReference type="SAM" id="Phobius"/>
    </source>
</evidence>
<sequence>MSNFASKFDSLKYSKLMLFACGITLFNSIRKTKLISLGLGFSFHMICLATIIIVSCCFYKYRSSFSAFTVITNAITLITWWAMFSKRNQIVRILHCLKKLGRVYKSKPILYFVRFSIFTVFSIIVIPSITSAIFIHLSSNNEGKCNECWFHIPSPVLKMAYNFLLQVSRQFVNWGFIYTVALFYSCTCLELNRIVCKLNKDIKQQEFYILREKKERYRNLVLTIMDFEDAMSFIILLVFCNCFNEFFRGLTQILFNPELNKSFRLLVLASFYFLGSGITFVTVVFTADNLQHNLAFLRRSMLETSELPNSSLPELLRCDLELLEDKDNIHLTAWGMFDVKKGLIITALASLISYGVILGQLKV</sequence>
<evidence type="ECO:0000313" key="3">
    <source>
        <dbReference type="Proteomes" id="UP000887013"/>
    </source>
</evidence>
<feature type="transmembrane region" description="Helical" evidence="1">
    <location>
        <begin position="217"/>
        <end position="239"/>
    </location>
</feature>
<keyword evidence="1" id="KW-1133">Transmembrane helix</keyword>